<comment type="caution">
    <text evidence="1">The sequence shown here is derived from an EMBL/GenBank/DDBJ whole genome shotgun (WGS) entry which is preliminary data.</text>
</comment>
<dbReference type="AlphaFoldDB" id="A0A6G4XBF5"/>
<evidence type="ECO:0000313" key="1">
    <source>
        <dbReference type="EMBL" id="NGO74886.1"/>
    </source>
</evidence>
<dbReference type="EMBL" id="JAAKZW010000006">
    <property type="protein sequence ID" value="NGO74886.1"/>
    <property type="molecule type" value="Genomic_DNA"/>
</dbReference>
<reference evidence="1 2" key="1">
    <citation type="submission" date="2020-02" db="EMBL/GenBank/DDBJ databases">
        <title>Whole-genome analyses of novel actinobacteria.</title>
        <authorList>
            <person name="Sahin N."/>
            <person name="Tokatli A."/>
        </authorList>
    </citation>
    <scope>NUCLEOTIDE SEQUENCE [LARGE SCALE GENOMIC DNA]</scope>
    <source>
        <strain evidence="1 2">YC504</strain>
    </source>
</reference>
<dbReference type="Proteomes" id="UP000481109">
    <property type="component" value="Unassembled WGS sequence"/>
</dbReference>
<gene>
    <name evidence="1" type="ORF">G6045_04175</name>
</gene>
<dbReference type="InterPro" id="IPR001646">
    <property type="entry name" value="5peptide_repeat"/>
</dbReference>
<dbReference type="PANTHER" id="PTHR14136:SF17">
    <property type="entry name" value="BTB_POZ DOMAIN-CONTAINING PROTEIN KCTD9"/>
    <property type="match status" value="1"/>
</dbReference>
<protein>
    <submittedName>
        <fullName evidence="1">Pentapeptide repeat-containing protein</fullName>
    </submittedName>
</protein>
<evidence type="ECO:0000313" key="2">
    <source>
        <dbReference type="Proteomes" id="UP000481109"/>
    </source>
</evidence>
<proteinExistence type="predicted"/>
<dbReference type="InterPro" id="IPR051082">
    <property type="entry name" value="Pentapeptide-BTB/POZ_domain"/>
</dbReference>
<dbReference type="Pfam" id="PF00805">
    <property type="entry name" value="Pentapeptide"/>
    <property type="match status" value="1"/>
</dbReference>
<organism evidence="1 2">
    <name type="scientific">Streptomyces mesophilus</name>
    <dbReference type="NCBI Taxonomy" id="1775132"/>
    <lineage>
        <taxon>Bacteria</taxon>
        <taxon>Bacillati</taxon>
        <taxon>Actinomycetota</taxon>
        <taxon>Actinomycetes</taxon>
        <taxon>Kitasatosporales</taxon>
        <taxon>Streptomycetaceae</taxon>
        <taxon>Streptomyces</taxon>
    </lineage>
</organism>
<accession>A0A6G4XBF5</accession>
<dbReference type="Gene3D" id="2.160.20.80">
    <property type="entry name" value="E3 ubiquitin-protein ligase SopA"/>
    <property type="match status" value="1"/>
</dbReference>
<sequence>MALPFAKSSDFAVNKAAGTPCKNLEQDYRCGIHTHLRTKGFTGCTVFDCFGAGQKVSQVTFAGEDWRTSKQAARQMFAVFPVVRQLQELLRHLAEALTLEAALPMRQELLTSYEGVDALTRKDADTLLAADVPALRHEVNALLLRAGDLHRAQAPGRPRNHRGADLFAGRFAQADLRGAGLRGAVLVAADLKGADLRWADLIGADLRDADLSGADLRDTVYLTQSQLDAAKGDARTQLPEGLHHPSHWVPGQR</sequence>
<dbReference type="PANTHER" id="PTHR14136">
    <property type="entry name" value="BTB_POZ DOMAIN-CONTAINING PROTEIN KCTD9"/>
    <property type="match status" value="1"/>
</dbReference>
<keyword evidence="2" id="KW-1185">Reference proteome</keyword>
<dbReference type="SUPFAM" id="SSF141571">
    <property type="entry name" value="Pentapeptide repeat-like"/>
    <property type="match status" value="1"/>
</dbReference>
<name>A0A6G4XBF5_9ACTN</name>